<comment type="subcellular location">
    <subcellularLocation>
        <location evidence="6">Secreted</location>
    </subcellularLocation>
</comment>
<dbReference type="InParanoid" id="A0A7E5WAM3"/>
<evidence type="ECO:0000256" key="2">
    <source>
        <dbReference type="ARBA" id="ARBA00011207"/>
    </source>
</evidence>
<dbReference type="Pfam" id="PF00049">
    <property type="entry name" value="Insulin"/>
    <property type="match status" value="1"/>
</dbReference>
<dbReference type="GO" id="GO:0005576">
    <property type="term" value="C:extracellular region"/>
    <property type="evidence" value="ECO:0007669"/>
    <property type="project" value="UniProtKB-SubCell"/>
</dbReference>
<keyword evidence="4" id="KW-0732">Signal</keyword>
<dbReference type="PANTHER" id="PTHR13647">
    <property type="entry name" value="INSULIN-LIKE PEPTIDE 2-RELATED"/>
    <property type="match status" value="1"/>
</dbReference>
<keyword evidence="3" id="KW-0165">Cleavage on pair of basic residues</keyword>
<keyword evidence="8" id="KW-1185">Reference proteome</keyword>
<dbReference type="SMART" id="SM00078">
    <property type="entry name" value="IlGF"/>
    <property type="match status" value="1"/>
</dbReference>
<dbReference type="PROSITE" id="PS00262">
    <property type="entry name" value="INSULIN"/>
    <property type="match status" value="1"/>
</dbReference>
<evidence type="ECO:0000256" key="5">
    <source>
        <dbReference type="ARBA" id="ARBA00023157"/>
    </source>
</evidence>
<dbReference type="CDD" id="cd00101">
    <property type="entry name" value="IlGF_like"/>
    <property type="match status" value="1"/>
</dbReference>
<name>A0A7E5WAM3_TRINI</name>
<dbReference type="OrthoDB" id="10019596at2759"/>
<proteinExistence type="inferred from homology"/>
<gene>
    <name evidence="9" type="primary">LOC113500591</name>
</gene>
<dbReference type="RefSeq" id="XP_026737246.1">
    <property type="nucleotide sequence ID" value="XM_026881445.1"/>
</dbReference>
<evidence type="ECO:0000259" key="7">
    <source>
        <dbReference type="SMART" id="SM00078"/>
    </source>
</evidence>
<evidence type="ECO:0000313" key="8">
    <source>
        <dbReference type="Proteomes" id="UP000322000"/>
    </source>
</evidence>
<keyword evidence="5" id="KW-1015">Disulfide bond</keyword>
<dbReference type="InterPro" id="IPR016179">
    <property type="entry name" value="Insulin-like"/>
</dbReference>
<protein>
    <submittedName>
        <fullName evidence="9">Bombyxin B-2-like</fullName>
    </submittedName>
</protein>
<feature type="domain" description="Insulin-like" evidence="7">
    <location>
        <begin position="49"/>
        <end position="130"/>
    </location>
</feature>
<evidence type="ECO:0000256" key="1">
    <source>
        <dbReference type="ARBA" id="ARBA00009034"/>
    </source>
</evidence>
<dbReference type="PANTHER" id="PTHR13647:SF4">
    <property type="entry name" value="INSULIN-LIKE PEPTIDE 1-RELATED"/>
    <property type="match status" value="1"/>
</dbReference>
<organism evidence="8 9">
    <name type="scientific">Trichoplusia ni</name>
    <name type="common">Cabbage looper</name>
    <dbReference type="NCBI Taxonomy" id="7111"/>
    <lineage>
        <taxon>Eukaryota</taxon>
        <taxon>Metazoa</taxon>
        <taxon>Ecdysozoa</taxon>
        <taxon>Arthropoda</taxon>
        <taxon>Hexapoda</taxon>
        <taxon>Insecta</taxon>
        <taxon>Pterygota</taxon>
        <taxon>Neoptera</taxon>
        <taxon>Endopterygota</taxon>
        <taxon>Lepidoptera</taxon>
        <taxon>Glossata</taxon>
        <taxon>Ditrysia</taxon>
        <taxon>Noctuoidea</taxon>
        <taxon>Noctuidae</taxon>
        <taxon>Plusiinae</taxon>
        <taxon>Trichoplusia</taxon>
    </lineage>
</organism>
<keyword evidence="6" id="KW-0964">Secreted</keyword>
<sequence>MSVALSCSNNRLTLANPRNKMYVSVLTMRLAILSCLLALSYVTAQEKPVILCGRQLANARVLLCFGAEYISKRSRLADYFGDQMNEVDWPWGGRHGALAAGRNWSRYKRDGLVDECCHKPCTTDVILNYC</sequence>
<dbReference type="PRINTS" id="PR00276">
    <property type="entry name" value="INSULINFAMLY"/>
</dbReference>
<evidence type="ECO:0000256" key="4">
    <source>
        <dbReference type="ARBA" id="ARBA00022729"/>
    </source>
</evidence>
<dbReference type="SUPFAM" id="SSF56994">
    <property type="entry name" value="Insulin-like"/>
    <property type="match status" value="1"/>
</dbReference>
<accession>A0A7E5WAM3</accession>
<dbReference type="AlphaFoldDB" id="A0A7E5WAM3"/>
<dbReference type="GO" id="GO:0005179">
    <property type="term" value="F:hormone activity"/>
    <property type="evidence" value="ECO:0007669"/>
    <property type="project" value="InterPro"/>
</dbReference>
<dbReference type="InterPro" id="IPR022352">
    <property type="entry name" value="Ins/IGF/rlx"/>
</dbReference>
<evidence type="ECO:0000256" key="3">
    <source>
        <dbReference type="ARBA" id="ARBA00022685"/>
    </source>
</evidence>
<dbReference type="Proteomes" id="UP000322000">
    <property type="component" value="Chromosome 14"/>
</dbReference>
<comment type="similarity">
    <text evidence="1 6">Belongs to the insulin family.</text>
</comment>
<dbReference type="GeneID" id="113500591"/>
<evidence type="ECO:0000256" key="6">
    <source>
        <dbReference type="RuleBase" id="RU000406"/>
    </source>
</evidence>
<reference evidence="9" key="1">
    <citation type="submission" date="2025-08" db="UniProtKB">
        <authorList>
            <consortium name="RefSeq"/>
        </authorList>
    </citation>
    <scope>IDENTIFICATION</scope>
</reference>
<dbReference type="InterPro" id="IPR022353">
    <property type="entry name" value="Insulin_CS"/>
</dbReference>
<evidence type="ECO:0000313" key="9">
    <source>
        <dbReference type="RefSeq" id="XP_026737246.1"/>
    </source>
</evidence>
<dbReference type="InterPro" id="IPR036438">
    <property type="entry name" value="Insulin-like_sf"/>
</dbReference>
<dbReference type="KEGG" id="tnl:113500591"/>
<comment type="subunit">
    <text evidence="2">Heterodimer of a B chain and an A chain linked by two disulfide bonds.</text>
</comment>
<dbReference type="Gene3D" id="1.10.100.10">
    <property type="entry name" value="Insulin-like"/>
    <property type="match status" value="1"/>
</dbReference>